<reference evidence="2 3" key="1">
    <citation type="submission" date="2024-10" db="EMBL/GenBank/DDBJ databases">
        <authorList>
            <person name="Kim D."/>
        </authorList>
    </citation>
    <scope>NUCLEOTIDE SEQUENCE [LARGE SCALE GENOMIC DNA]</scope>
    <source>
        <strain evidence="2">BH-2024</strain>
    </source>
</reference>
<sequence>MLGMLTDDMQIEVKYGKEYYPIEVKKKDTVATLKWKIEKIEQFEHIPAERQTLRRYSSGPLLNDSNKTLEEYGITKGAVIFVTWDEFQIFVKFDGTKHSFVVKALDTVQNLKEKITQKIRILPEKQVLSRDKGGCYFVNEQTIENCGIVKDGTVFLSLDFQIRVTKVSWFDDESLHFKVMGTDTVQSLKDRIRKEKGAKWYSEGEIKLSKKYGPELVNNAATLDNYDIGPGDEIKFH</sequence>
<comment type="caution">
    <text evidence="2">The sequence shown here is derived from an EMBL/GenBank/DDBJ whole genome shotgun (WGS) entry which is preliminary data.</text>
</comment>
<protein>
    <recommendedName>
        <fullName evidence="1">Ubiquitin-like domain-containing protein</fullName>
    </recommendedName>
</protein>
<accession>A0ABD2JLS4</accession>
<dbReference type="InterPro" id="IPR029071">
    <property type="entry name" value="Ubiquitin-like_domsf"/>
</dbReference>
<gene>
    <name evidence="2" type="ORF">niasHT_025196</name>
</gene>
<dbReference type="InterPro" id="IPR000626">
    <property type="entry name" value="Ubiquitin-like_dom"/>
</dbReference>
<dbReference type="PANTHER" id="PTHR10621:SF0">
    <property type="entry name" value="UV EXCISION REPAIR PROTEIN RAD23"/>
    <property type="match status" value="1"/>
</dbReference>
<evidence type="ECO:0000313" key="2">
    <source>
        <dbReference type="EMBL" id="KAL3091434.1"/>
    </source>
</evidence>
<dbReference type="SMART" id="SM00213">
    <property type="entry name" value="UBQ"/>
    <property type="match status" value="3"/>
</dbReference>
<keyword evidence="3" id="KW-1185">Reference proteome</keyword>
<organism evidence="2 3">
    <name type="scientific">Heterodera trifolii</name>
    <dbReference type="NCBI Taxonomy" id="157864"/>
    <lineage>
        <taxon>Eukaryota</taxon>
        <taxon>Metazoa</taxon>
        <taxon>Ecdysozoa</taxon>
        <taxon>Nematoda</taxon>
        <taxon>Chromadorea</taxon>
        <taxon>Rhabditida</taxon>
        <taxon>Tylenchina</taxon>
        <taxon>Tylenchomorpha</taxon>
        <taxon>Tylenchoidea</taxon>
        <taxon>Heteroderidae</taxon>
        <taxon>Heteroderinae</taxon>
        <taxon>Heterodera</taxon>
    </lineage>
</organism>
<dbReference type="CDD" id="cd17039">
    <property type="entry name" value="Ubl_ubiquitin_like"/>
    <property type="match status" value="3"/>
</dbReference>
<feature type="domain" description="Ubiquitin-like" evidence="1">
    <location>
        <begin position="87"/>
        <end position="158"/>
    </location>
</feature>
<name>A0ABD2JLS4_9BILA</name>
<evidence type="ECO:0000259" key="1">
    <source>
        <dbReference type="PROSITE" id="PS50053"/>
    </source>
</evidence>
<feature type="domain" description="Ubiquitin-like" evidence="1">
    <location>
        <begin position="158"/>
        <end position="237"/>
    </location>
</feature>
<dbReference type="Pfam" id="PF00240">
    <property type="entry name" value="ubiquitin"/>
    <property type="match status" value="2"/>
</dbReference>
<dbReference type="Gene3D" id="3.10.20.90">
    <property type="entry name" value="Phosphatidylinositol 3-kinase Catalytic Subunit, Chain A, domain 1"/>
    <property type="match status" value="2"/>
</dbReference>
<evidence type="ECO:0000313" key="3">
    <source>
        <dbReference type="Proteomes" id="UP001620626"/>
    </source>
</evidence>
<dbReference type="Proteomes" id="UP001620626">
    <property type="component" value="Unassembled WGS sequence"/>
</dbReference>
<dbReference type="PANTHER" id="PTHR10621">
    <property type="entry name" value="UV EXCISION REPAIR PROTEIN RAD23"/>
    <property type="match status" value="1"/>
</dbReference>
<feature type="domain" description="Ubiquitin-like" evidence="1">
    <location>
        <begin position="9"/>
        <end position="82"/>
    </location>
</feature>
<dbReference type="PROSITE" id="PS50053">
    <property type="entry name" value="UBIQUITIN_2"/>
    <property type="match status" value="3"/>
</dbReference>
<dbReference type="AlphaFoldDB" id="A0ABD2JLS4"/>
<proteinExistence type="predicted"/>
<dbReference type="SUPFAM" id="SSF54236">
    <property type="entry name" value="Ubiquitin-like"/>
    <property type="match status" value="3"/>
</dbReference>
<dbReference type="EMBL" id="JBICBT010000942">
    <property type="protein sequence ID" value="KAL3091434.1"/>
    <property type="molecule type" value="Genomic_DNA"/>
</dbReference>